<dbReference type="PANTHER" id="PTHR24365:SF541">
    <property type="entry name" value="PROTEIN TOLL-RELATED"/>
    <property type="match status" value="1"/>
</dbReference>
<dbReference type="AlphaFoldDB" id="A0ABD3XS40"/>
<gene>
    <name evidence="10" type="ORF">ACJMK2_000603</name>
</gene>
<evidence type="ECO:0000256" key="5">
    <source>
        <dbReference type="ARBA" id="ARBA00022989"/>
    </source>
</evidence>
<sequence>MAFVVELRVISNTIQEYDRQVIVWNVILFLSILLTVSPICEANSNCTVNGNHYICSSIDSQTDFPLVLPTNVRKVTLMGTNELDESFLARRFNSQKWANVSDLSILEFTNMKHIKEEFLAGLEQLKFLSISSCTNFDEIDKDIFCSTPNIEALHLDENTRLRISVVEAALIDKLNNLRYLSLIGIQAIEQHIVLGDNFMRALRGKNLTYLDISRVPAIFIPNDVTMLFTNLKYLNLSYSKPVWPHDMKVNMNLSSLNINVFDLTGVQYSMLKYWINDGELPSKLADIPKATYMYIQGVNNQNNQISFNARYSFENCGIKVPKMLDISKNSFKHLNISFIGNCRLHELETLNLASNNMDYISPNLLNILPSLKIIDLSNNQLIKMQDMDDFSNMFSENKDLEIVFLRNNHFTVIKPNVFIFNSKLRIIDLSENELAYFNINLINAENLTLINLRWNKLKSLSASMMEQFETILWKQKAEHNNITYVTTVLIKQFQDNNLIGRQYRYGYNASEEKKFEESHSVIQQYVMINILENQFMCDCDTLVFLEWLLFTNIDIVNKKVLSCKYGNNEKFVNNELLQIVQTDCRLAITISVGVASSIAIIISIFTIAITIRLRRKLDRRNQDLEHLKQEILQENTNFEFLIFLSYCSRDAQIVDDNILPSLNRCLRETFNTGRDLVCTGEDSFVPGMRIIEEIHRCINECLVVIPVITPAFLESEWSQAECIAAVERHKKVVILMKKHTDTSKAIATIRNLIGQYTRGSWSDNEGVFDIRPSWNTICEGIIRAASEAFRQHRNQQLIEPTEDNHVV</sequence>
<dbReference type="GO" id="GO:0016020">
    <property type="term" value="C:membrane"/>
    <property type="evidence" value="ECO:0007669"/>
    <property type="project" value="UniProtKB-SubCell"/>
</dbReference>
<evidence type="ECO:0000259" key="9">
    <source>
        <dbReference type="PROSITE" id="PS50104"/>
    </source>
</evidence>
<keyword evidence="11" id="KW-1185">Reference proteome</keyword>
<feature type="coiled-coil region" evidence="7">
    <location>
        <begin position="610"/>
        <end position="637"/>
    </location>
</feature>
<dbReference type="InterPro" id="IPR035897">
    <property type="entry name" value="Toll_tir_struct_dom_sf"/>
</dbReference>
<dbReference type="SUPFAM" id="SSF52058">
    <property type="entry name" value="L domain-like"/>
    <property type="match status" value="1"/>
</dbReference>
<keyword evidence="7" id="KW-0175">Coiled coil</keyword>
<evidence type="ECO:0000256" key="8">
    <source>
        <dbReference type="SAM" id="Phobius"/>
    </source>
</evidence>
<feature type="transmembrane region" description="Helical" evidence="8">
    <location>
        <begin position="21"/>
        <end position="39"/>
    </location>
</feature>
<evidence type="ECO:0000256" key="6">
    <source>
        <dbReference type="ARBA" id="ARBA00023136"/>
    </source>
</evidence>
<protein>
    <recommendedName>
        <fullName evidence="9">TIR domain-containing protein</fullName>
    </recommendedName>
</protein>
<proteinExistence type="inferred from homology"/>
<comment type="caution">
    <text evidence="10">The sequence shown here is derived from an EMBL/GenBank/DDBJ whole genome shotgun (WGS) entry which is preliminary data.</text>
</comment>
<keyword evidence="3 8" id="KW-0812">Transmembrane</keyword>
<evidence type="ECO:0000256" key="2">
    <source>
        <dbReference type="ARBA" id="ARBA00009634"/>
    </source>
</evidence>
<evidence type="ECO:0000256" key="7">
    <source>
        <dbReference type="SAM" id="Coils"/>
    </source>
</evidence>
<evidence type="ECO:0000313" key="11">
    <source>
        <dbReference type="Proteomes" id="UP001634394"/>
    </source>
</evidence>
<name>A0ABD3XS40_SINWO</name>
<accession>A0ABD3XS40</accession>
<keyword evidence="4" id="KW-0732">Signal</keyword>
<dbReference type="PANTHER" id="PTHR24365">
    <property type="entry name" value="TOLL-LIKE RECEPTOR"/>
    <property type="match status" value="1"/>
</dbReference>
<comment type="subcellular location">
    <subcellularLocation>
        <location evidence="1">Membrane</location>
        <topology evidence="1">Single-pass membrane protein</topology>
    </subcellularLocation>
</comment>
<dbReference type="Proteomes" id="UP001634394">
    <property type="component" value="Unassembled WGS sequence"/>
</dbReference>
<evidence type="ECO:0000313" key="10">
    <source>
        <dbReference type="EMBL" id="KAL3888228.1"/>
    </source>
</evidence>
<dbReference type="Gene3D" id="3.40.50.10140">
    <property type="entry name" value="Toll/interleukin-1 receptor homology (TIR) domain"/>
    <property type="match status" value="1"/>
</dbReference>
<dbReference type="Pfam" id="PF13676">
    <property type="entry name" value="TIR_2"/>
    <property type="match status" value="1"/>
</dbReference>
<keyword evidence="5 8" id="KW-1133">Transmembrane helix</keyword>
<dbReference type="EMBL" id="JBJQND010000001">
    <property type="protein sequence ID" value="KAL3888228.1"/>
    <property type="molecule type" value="Genomic_DNA"/>
</dbReference>
<evidence type="ECO:0000256" key="1">
    <source>
        <dbReference type="ARBA" id="ARBA00004167"/>
    </source>
</evidence>
<organism evidence="10 11">
    <name type="scientific">Sinanodonta woodiana</name>
    <name type="common">Chinese pond mussel</name>
    <name type="synonym">Anodonta woodiana</name>
    <dbReference type="NCBI Taxonomy" id="1069815"/>
    <lineage>
        <taxon>Eukaryota</taxon>
        <taxon>Metazoa</taxon>
        <taxon>Spiralia</taxon>
        <taxon>Lophotrochozoa</taxon>
        <taxon>Mollusca</taxon>
        <taxon>Bivalvia</taxon>
        <taxon>Autobranchia</taxon>
        <taxon>Heteroconchia</taxon>
        <taxon>Palaeoheterodonta</taxon>
        <taxon>Unionida</taxon>
        <taxon>Unionoidea</taxon>
        <taxon>Unionidae</taxon>
        <taxon>Unioninae</taxon>
        <taxon>Sinanodonta</taxon>
    </lineage>
</organism>
<reference evidence="10 11" key="1">
    <citation type="submission" date="2024-11" db="EMBL/GenBank/DDBJ databases">
        <title>Chromosome-level genome assembly of the freshwater bivalve Anodonta woodiana.</title>
        <authorList>
            <person name="Chen X."/>
        </authorList>
    </citation>
    <scope>NUCLEOTIDE SEQUENCE [LARGE SCALE GENOMIC DNA]</scope>
    <source>
        <strain evidence="10">MN2024</strain>
        <tissue evidence="10">Gills</tissue>
    </source>
</reference>
<feature type="domain" description="TIR" evidence="9">
    <location>
        <begin position="638"/>
        <end position="789"/>
    </location>
</feature>
<dbReference type="Gene3D" id="3.80.10.10">
    <property type="entry name" value="Ribonuclease Inhibitor"/>
    <property type="match status" value="2"/>
</dbReference>
<keyword evidence="6 8" id="KW-0472">Membrane</keyword>
<evidence type="ECO:0000256" key="4">
    <source>
        <dbReference type="ARBA" id="ARBA00022729"/>
    </source>
</evidence>
<dbReference type="InterPro" id="IPR001611">
    <property type="entry name" value="Leu-rich_rpt"/>
</dbReference>
<dbReference type="Pfam" id="PF13855">
    <property type="entry name" value="LRR_8"/>
    <property type="match status" value="1"/>
</dbReference>
<dbReference type="InterPro" id="IPR000157">
    <property type="entry name" value="TIR_dom"/>
</dbReference>
<comment type="similarity">
    <text evidence="2">Belongs to the Toll-like receptor family.</text>
</comment>
<dbReference type="SUPFAM" id="SSF52200">
    <property type="entry name" value="Toll/Interleukin receptor TIR domain"/>
    <property type="match status" value="1"/>
</dbReference>
<dbReference type="PROSITE" id="PS50104">
    <property type="entry name" value="TIR"/>
    <property type="match status" value="1"/>
</dbReference>
<dbReference type="InterPro" id="IPR032675">
    <property type="entry name" value="LRR_dom_sf"/>
</dbReference>
<feature type="transmembrane region" description="Helical" evidence="8">
    <location>
        <begin position="586"/>
        <end position="611"/>
    </location>
</feature>
<dbReference type="SMART" id="SM00255">
    <property type="entry name" value="TIR"/>
    <property type="match status" value="1"/>
</dbReference>
<evidence type="ECO:0000256" key="3">
    <source>
        <dbReference type="ARBA" id="ARBA00022692"/>
    </source>
</evidence>